<accession>A0ACB8QPC8</accession>
<name>A0ACB8QPC8_9AGAM</name>
<protein>
    <submittedName>
        <fullName evidence="1">Uncharacterized protein</fullName>
    </submittedName>
</protein>
<keyword evidence="2" id="KW-1185">Reference proteome</keyword>
<organism evidence="1 2">
    <name type="scientific">Vararia minispora EC-137</name>
    <dbReference type="NCBI Taxonomy" id="1314806"/>
    <lineage>
        <taxon>Eukaryota</taxon>
        <taxon>Fungi</taxon>
        <taxon>Dikarya</taxon>
        <taxon>Basidiomycota</taxon>
        <taxon>Agaricomycotina</taxon>
        <taxon>Agaricomycetes</taxon>
        <taxon>Russulales</taxon>
        <taxon>Lachnocladiaceae</taxon>
        <taxon>Vararia</taxon>
    </lineage>
</organism>
<dbReference type="EMBL" id="MU273523">
    <property type="protein sequence ID" value="KAI0033271.1"/>
    <property type="molecule type" value="Genomic_DNA"/>
</dbReference>
<gene>
    <name evidence="1" type="ORF">K488DRAFT_69967</name>
</gene>
<evidence type="ECO:0000313" key="1">
    <source>
        <dbReference type="EMBL" id="KAI0033271.1"/>
    </source>
</evidence>
<proteinExistence type="predicted"/>
<reference evidence="1" key="1">
    <citation type="submission" date="2021-02" db="EMBL/GenBank/DDBJ databases">
        <authorList>
            <consortium name="DOE Joint Genome Institute"/>
            <person name="Ahrendt S."/>
            <person name="Looney B.P."/>
            <person name="Miyauchi S."/>
            <person name="Morin E."/>
            <person name="Drula E."/>
            <person name="Courty P.E."/>
            <person name="Chicoki N."/>
            <person name="Fauchery L."/>
            <person name="Kohler A."/>
            <person name="Kuo A."/>
            <person name="Labutti K."/>
            <person name="Pangilinan J."/>
            <person name="Lipzen A."/>
            <person name="Riley R."/>
            <person name="Andreopoulos W."/>
            <person name="He G."/>
            <person name="Johnson J."/>
            <person name="Barry K.W."/>
            <person name="Grigoriev I.V."/>
            <person name="Nagy L."/>
            <person name="Hibbett D."/>
            <person name="Henrissat B."/>
            <person name="Matheny P.B."/>
            <person name="Labbe J."/>
            <person name="Martin F."/>
        </authorList>
    </citation>
    <scope>NUCLEOTIDE SEQUENCE</scope>
    <source>
        <strain evidence="1">EC-137</strain>
    </source>
</reference>
<reference evidence="1" key="2">
    <citation type="journal article" date="2022" name="New Phytol.">
        <title>Evolutionary transition to the ectomycorrhizal habit in the genomes of a hyperdiverse lineage of mushroom-forming fungi.</title>
        <authorList>
            <person name="Looney B."/>
            <person name="Miyauchi S."/>
            <person name="Morin E."/>
            <person name="Drula E."/>
            <person name="Courty P.E."/>
            <person name="Kohler A."/>
            <person name="Kuo A."/>
            <person name="LaButti K."/>
            <person name="Pangilinan J."/>
            <person name="Lipzen A."/>
            <person name="Riley R."/>
            <person name="Andreopoulos W."/>
            <person name="He G."/>
            <person name="Johnson J."/>
            <person name="Nolan M."/>
            <person name="Tritt A."/>
            <person name="Barry K.W."/>
            <person name="Grigoriev I.V."/>
            <person name="Nagy L.G."/>
            <person name="Hibbett D."/>
            <person name="Henrissat B."/>
            <person name="Matheny P.B."/>
            <person name="Labbe J."/>
            <person name="Martin F.M."/>
        </authorList>
    </citation>
    <scope>NUCLEOTIDE SEQUENCE</scope>
    <source>
        <strain evidence="1">EC-137</strain>
    </source>
</reference>
<sequence length="197" mass="21803">MTPTRTGGGLSYAVSEAHGPPPCAPQLLRALLAIFPHLELTRVGNAPGALLFQTSFFAMLRTSHNLRNLSLIRWILDIIPAIPDACDKIELPLLSRLLLAGLLRHCTSLWPYLDVPGTALIEFRLDYIGPGSDDENNGTPKTMGLLYSNPTRLDFISTFIRHVHERLPYEIGGLSIVALVSDSDVDEYETDQAMFIY</sequence>
<dbReference type="Proteomes" id="UP000814128">
    <property type="component" value="Unassembled WGS sequence"/>
</dbReference>
<evidence type="ECO:0000313" key="2">
    <source>
        <dbReference type="Proteomes" id="UP000814128"/>
    </source>
</evidence>
<comment type="caution">
    <text evidence="1">The sequence shown here is derived from an EMBL/GenBank/DDBJ whole genome shotgun (WGS) entry which is preliminary data.</text>
</comment>